<organism evidence="1 2">
    <name type="scientific">Imhoffiella purpurea</name>
    <dbReference type="NCBI Taxonomy" id="1249627"/>
    <lineage>
        <taxon>Bacteria</taxon>
        <taxon>Pseudomonadati</taxon>
        <taxon>Pseudomonadota</taxon>
        <taxon>Gammaproteobacteria</taxon>
        <taxon>Chromatiales</taxon>
        <taxon>Chromatiaceae</taxon>
        <taxon>Imhoffiella</taxon>
    </lineage>
</organism>
<evidence type="ECO:0000313" key="1">
    <source>
        <dbReference type="EMBL" id="EXJ16866.1"/>
    </source>
</evidence>
<keyword evidence="2" id="KW-1185">Reference proteome</keyword>
<comment type="caution">
    <text evidence="1">The sequence shown here is derived from an EMBL/GenBank/DDBJ whole genome shotgun (WGS) entry which is preliminary data.</text>
</comment>
<reference evidence="1 2" key="1">
    <citation type="submission" date="2012-11" db="EMBL/GenBank/DDBJ databases">
        <title>Genome assembly of Thiorhodococcus sp. AK35.</title>
        <authorList>
            <person name="Nupur N."/>
            <person name="Khatri I."/>
            <person name="Subramanian S."/>
            <person name="Pinnaka A."/>
        </authorList>
    </citation>
    <scope>NUCLEOTIDE SEQUENCE [LARGE SCALE GENOMIC DNA]</scope>
    <source>
        <strain evidence="1 2">AK35</strain>
    </source>
</reference>
<protein>
    <submittedName>
        <fullName evidence="1">Uncharacterized protein</fullName>
    </submittedName>
</protein>
<name>W9VIN9_9GAMM</name>
<dbReference type="EMBL" id="AONC01000004">
    <property type="protein sequence ID" value="EXJ16866.1"/>
    <property type="molecule type" value="Genomic_DNA"/>
</dbReference>
<gene>
    <name evidence="1" type="ORF">D779_2477</name>
</gene>
<dbReference type="AlphaFoldDB" id="W9VIN9"/>
<proteinExistence type="predicted"/>
<dbReference type="Proteomes" id="UP000019460">
    <property type="component" value="Unassembled WGS sequence"/>
</dbReference>
<accession>W9VIN9</accession>
<evidence type="ECO:0000313" key="2">
    <source>
        <dbReference type="Proteomes" id="UP000019460"/>
    </source>
</evidence>
<sequence length="53" mass="5770">MQTDSQHLCGFPESIRPYAIPGYSELICLIGAVNRGPEMIPGASKDAQKPMIH</sequence>